<proteinExistence type="predicted"/>
<reference evidence="2" key="2">
    <citation type="journal article" date="2015" name="Data Brief">
        <title>Shoot transcriptome of the giant reed, Arundo donax.</title>
        <authorList>
            <person name="Barrero R.A."/>
            <person name="Guerrero F.D."/>
            <person name="Moolhuijzen P."/>
            <person name="Goolsby J.A."/>
            <person name="Tidwell J."/>
            <person name="Bellgard S.E."/>
            <person name="Bellgard M.I."/>
        </authorList>
    </citation>
    <scope>NUCLEOTIDE SEQUENCE</scope>
    <source>
        <tissue evidence="2">Shoot tissue taken approximately 20 cm above the soil surface</tissue>
    </source>
</reference>
<protein>
    <submittedName>
        <fullName evidence="2">Uncharacterized protein</fullName>
    </submittedName>
</protein>
<feature type="region of interest" description="Disordered" evidence="1">
    <location>
        <begin position="81"/>
        <end position="101"/>
    </location>
</feature>
<dbReference type="AlphaFoldDB" id="A0A0A9A4V9"/>
<reference evidence="2" key="1">
    <citation type="submission" date="2014-09" db="EMBL/GenBank/DDBJ databases">
        <authorList>
            <person name="Magalhaes I.L.F."/>
            <person name="Oliveira U."/>
            <person name="Santos F.R."/>
            <person name="Vidigal T.H.D.A."/>
            <person name="Brescovit A.D."/>
            <person name="Santos A.J."/>
        </authorList>
    </citation>
    <scope>NUCLEOTIDE SEQUENCE</scope>
    <source>
        <tissue evidence="2">Shoot tissue taken approximately 20 cm above the soil surface</tissue>
    </source>
</reference>
<dbReference type="EMBL" id="GBRH01253850">
    <property type="protein sequence ID" value="JAD44045.1"/>
    <property type="molecule type" value="Transcribed_RNA"/>
</dbReference>
<name>A0A0A9A4V9_ARUDO</name>
<organism evidence="2">
    <name type="scientific">Arundo donax</name>
    <name type="common">Giant reed</name>
    <name type="synonym">Donax arundinaceus</name>
    <dbReference type="NCBI Taxonomy" id="35708"/>
    <lineage>
        <taxon>Eukaryota</taxon>
        <taxon>Viridiplantae</taxon>
        <taxon>Streptophyta</taxon>
        <taxon>Embryophyta</taxon>
        <taxon>Tracheophyta</taxon>
        <taxon>Spermatophyta</taxon>
        <taxon>Magnoliopsida</taxon>
        <taxon>Liliopsida</taxon>
        <taxon>Poales</taxon>
        <taxon>Poaceae</taxon>
        <taxon>PACMAD clade</taxon>
        <taxon>Arundinoideae</taxon>
        <taxon>Arundineae</taxon>
        <taxon>Arundo</taxon>
    </lineage>
</organism>
<evidence type="ECO:0000256" key="1">
    <source>
        <dbReference type="SAM" id="MobiDB-lite"/>
    </source>
</evidence>
<evidence type="ECO:0000313" key="2">
    <source>
        <dbReference type="EMBL" id="JAD44045.1"/>
    </source>
</evidence>
<sequence>MMMTSRWQERFCLPMLRERSGGDGPSMVARNRGMKWFIATSSKDMISYMMTIFQKILCLVRPLRRFRMSRELFYVQNERMREGSHRTSTMKMKEKSKAPKK</sequence>
<accession>A0A0A9A4V9</accession>